<dbReference type="AlphaFoldDB" id="A0AAE0W706"/>
<accession>A0AAE0W706</accession>
<evidence type="ECO:0000313" key="1">
    <source>
        <dbReference type="EMBL" id="KAK3604468.1"/>
    </source>
</evidence>
<gene>
    <name evidence="1" type="ORF">CHS0354_007172</name>
</gene>
<reference evidence="1" key="1">
    <citation type="journal article" date="2021" name="Genome Biol. Evol.">
        <title>A High-Quality Reference Genome for a Parasitic Bivalve with Doubly Uniparental Inheritance (Bivalvia: Unionida).</title>
        <authorList>
            <person name="Smith C.H."/>
        </authorList>
    </citation>
    <scope>NUCLEOTIDE SEQUENCE</scope>
    <source>
        <strain evidence="1">CHS0354</strain>
    </source>
</reference>
<dbReference type="EMBL" id="JAEAOA010000489">
    <property type="protein sequence ID" value="KAK3604468.1"/>
    <property type="molecule type" value="Genomic_DNA"/>
</dbReference>
<dbReference type="Proteomes" id="UP001195483">
    <property type="component" value="Unassembled WGS sequence"/>
</dbReference>
<reference evidence="1" key="2">
    <citation type="journal article" date="2021" name="Genome Biol. Evol.">
        <title>Developing a high-quality reference genome for a parasitic bivalve with doubly uniparental inheritance (Bivalvia: Unionida).</title>
        <authorList>
            <person name="Smith C.H."/>
        </authorList>
    </citation>
    <scope>NUCLEOTIDE SEQUENCE</scope>
    <source>
        <strain evidence="1">CHS0354</strain>
        <tissue evidence="1">Mantle</tissue>
    </source>
</reference>
<sequence>MSDYTFIKQFVILYEASAVTTPKPIATTVNGAKTLSSMRTLSTHVPCCRDSGVCKFL</sequence>
<keyword evidence="2" id="KW-1185">Reference proteome</keyword>
<proteinExistence type="predicted"/>
<evidence type="ECO:0000313" key="2">
    <source>
        <dbReference type="Proteomes" id="UP001195483"/>
    </source>
</evidence>
<name>A0AAE0W706_9BIVA</name>
<protein>
    <submittedName>
        <fullName evidence="1">Uncharacterized protein</fullName>
    </submittedName>
</protein>
<comment type="caution">
    <text evidence="1">The sequence shown here is derived from an EMBL/GenBank/DDBJ whole genome shotgun (WGS) entry which is preliminary data.</text>
</comment>
<reference evidence="1" key="3">
    <citation type="submission" date="2023-05" db="EMBL/GenBank/DDBJ databases">
        <authorList>
            <person name="Smith C.H."/>
        </authorList>
    </citation>
    <scope>NUCLEOTIDE SEQUENCE</scope>
    <source>
        <strain evidence="1">CHS0354</strain>
        <tissue evidence="1">Mantle</tissue>
    </source>
</reference>
<organism evidence="1 2">
    <name type="scientific">Potamilus streckersoni</name>
    <dbReference type="NCBI Taxonomy" id="2493646"/>
    <lineage>
        <taxon>Eukaryota</taxon>
        <taxon>Metazoa</taxon>
        <taxon>Spiralia</taxon>
        <taxon>Lophotrochozoa</taxon>
        <taxon>Mollusca</taxon>
        <taxon>Bivalvia</taxon>
        <taxon>Autobranchia</taxon>
        <taxon>Heteroconchia</taxon>
        <taxon>Palaeoheterodonta</taxon>
        <taxon>Unionida</taxon>
        <taxon>Unionoidea</taxon>
        <taxon>Unionidae</taxon>
        <taxon>Ambleminae</taxon>
        <taxon>Lampsilini</taxon>
        <taxon>Potamilus</taxon>
    </lineage>
</organism>